<dbReference type="GO" id="GO:0019354">
    <property type="term" value="P:siroheme biosynthetic process"/>
    <property type="evidence" value="ECO:0007669"/>
    <property type="project" value="InterPro"/>
</dbReference>
<dbReference type="InterPro" id="IPR036291">
    <property type="entry name" value="NAD(P)-bd_dom_sf"/>
</dbReference>
<dbReference type="Pfam" id="PF13241">
    <property type="entry name" value="NAD_binding_7"/>
    <property type="match status" value="1"/>
</dbReference>
<evidence type="ECO:0000313" key="12">
    <source>
        <dbReference type="Proteomes" id="UP000799429"/>
    </source>
</evidence>
<dbReference type="Pfam" id="PF05971">
    <property type="entry name" value="Methyltransf_10"/>
    <property type="match status" value="1"/>
</dbReference>
<evidence type="ECO:0000259" key="9">
    <source>
        <dbReference type="Pfam" id="PF14823"/>
    </source>
</evidence>
<evidence type="ECO:0000256" key="6">
    <source>
        <dbReference type="ARBA" id="ARBA00023027"/>
    </source>
</evidence>
<reference evidence="11" key="1">
    <citation type="journal article" date="2020" name="Stud. Mycol.">
        <title>101 Dothideomycetes genomes: a test case for predicting lifestyles and emergence of pathogens.</title>
        <authorList>
            <person name="Haridas S."/>
            <person name="Albert R."/>
            <person name="Binder M."/>
            <person name="Bloem J."/>
            <person name="Labutti K."/>
            <person name="Salamov A."/>
            <person name="Andreopoulos B."/>
            <person name="Baker S."/>
            <person name="Barry K."/>
            <person name="Bills G."/>
            <person name="Bluhm B."/>
            <person name="Cannon C."/>
            <person name="Castanera R."/>
            <person name="Culley D."/>
            <person name="Daum C."/>
            <person name="Ezra D."/>
            <person name="Gonzalez J."/>
            <person name="Henrissat B."/>
            <person name="Kuo A."/>
            <person name="Liang C."/>
            <person name="Lipzen A."/>
            <person name="Lutzoni F."/>
            <person name="Magnuson J."/>
            <person name="Mondo S."/>
            <person name="Nolan M."/>
            <person name="Ohm R."/>
            <person name="Pangilinan J."/>
            <person name="Park H.-J."/>
            <person name="Ramirez L."/>
            <person name="Alfaro M."/>
            <person name="Sun H."/>
            <person name="Tritt A."/>
            <person name="Yoshinaga Y."/>
            <person name="Zwiers L.-H."/>
            <person name="Turgeon B."/>
            <person name="Goodwin S."/>
            <person name="Spatafora J."/>
            <person name="Crous P."/>
            <person name="Grigoriev I."/>
        </authorList>
    </citation>
    <scope>NUCLEOTIDE SEQUENCE</scope>
    <source>
        <strain evidence="11">CBS 101060</strain>
    </source>
</reference>
<feature type="domain" description="Siroheme synthase central" evidence="10">
    <location>
        <begin position="131"/>
        <end position="157"/>
    </location>
</feature>
<evidence type="ECO:0000256" key="3">
    <source>
        <dbReference type="ARBA" id="ARBA00022603"/>
    </source>
</evidence>
<feature type="domain" description="Siroheme biosynthesis protein Met8 C-terminal" evidence="9">
    <location>
        <begin position="160"/>
        <end position="227"/>
    </location>
</feature>
<dbReference type="Gene3D" id="3.40.50.720">
    <property type="entry name" value="NAD(P)-binding Rossmann-like Domain"/>
    <property type="match status" value="1"/>
</dbReference>
<dbReference type="InterPro" id="IPR029063">
    <property type="entry name" value="SAM-dependent_MTases_sf"/>
</dbReference>
<evidence type="ECO:0000256" key="4">
    <source>
        <dbReference type="ARBA" id="ARBA00022679"/>
    </source>
</evidence>
<dbReference type="InterPro" id="IPR010286">
    <property type="entry name" value="METTL16/RlmF"/>
</dbReference>
<evidence type="ECO:0000256" key="7">
    <source>
        <dbReference type="ARBA" id="ARBA00023244"/>
    </source>
</evidence>
<evidence type="ECO:0000259" key="10">
    <source>
        <dbReference type="Pfam" id="PF14824"/>
    </source>
</evidence>
<dbReference type="Gene3D" id="1.10.3280.10">
    <property type="entry name" value="Siroheme synthase, domain 3"/>
    <property type="match status" value="1"/>
</dbReference>
<keyword evidence="6" id="KW-0520">NAD</keyword>
<dbReference type="CDD" id="cd02440">
    <property type="entry name" value="AdoMet_MTases"/>
    <property type="match status" value="1"/>
</dbReference>
<dbReference type="GO" id="GO:0070475">
    <property type="term" value="P:rRNA base methylation"/>
    <property type="evidence" value="ECO:0007669"/>
    <property type="project" value="TreeGrafter"/>
</dbReference>
<dbReference type="SUPFAM" id="SSF75615">
    <property type="entry name" value="Siroheme synthase middle domains-like"/>
    <property type="match status" value="1"/>
</dbReference>
<evidence type="ECO:0000256" key="8">
    <source>
        <dbReference type="ARBA" id="ARBA00047561"/>
    </source>
</evidence>
<evidence type="ECO:0000256" key="1">
    <source>
        <dbReference type="ARBA" id="ARBA00005010"/>
    </source>
</evidence>
<dbReference type="GO" id="GO:0005634">
    <property type="term" value="C:nucleus"/>
    <property type="evidence" value="ECO:0007669"/>
    <property type="project" value="TreeGrafter"/>
</dbReference>
<dbReference type="Proteomes" id="UP000799429">
    <property type="component" value="Unassembled WGS sequence"/>
</dbReference>
<sequence length="689" mass="77126">MKGPFPEVQGGGSLILAWQVRNKRVLVVGGGEVAAGRILNVLNADAKVTVVSPREGLNDEVAYRVEQNQVDYVDRKFEPSDLNGVDMVLTAVDDPEASTQIYKLCKERRIAANIADVPPECDFYFGSVHRDGPLQIMVSTNGNGPKLANIVRRQIAANLPKNIGAAITKVGTLRRKLRKVAPTQEEGPKRMQWMSKVCESWSLEELCDMDEEDMERLLGFYKPGIVPAFEEIRLGQNQPFDGAFGWCHDRQDIFRNHKLQLRYFTITIDFESLALQDADFNKIYTQNKGKIDFQDPTALQQLTKSLLKRDFDIKLELPDDRLCPPVPVRYNYVRWVQTLLDTTSDSYTDEYNPSRQVIGIDIGVGASCIYPLLACSTRPQWRIGGTEIDPKSLSSAKANIALNNFQPRIRLLQTTSSDSLIPLDELGIQHADFTMCNPPFFASKAEMDASYAGEGKRKKPSAVCTGAEIEMVCGGGDAGFVCRMMEESKGLKDRVQWFTSMLGKLSSLGVVVTRLKEAGVANWAVATLRAGNKTRRWAVAWSWGKMRPLNDVARSHEISSKELLPFPTHFSIPTPGKDTILMAATVNQTLSSLDLQWIWKESKMAGVALAEENVWSRSARRKRKKQELIKFPSEDNMDSDEEEDDSPLGVKITVLKDEVCLRWLRGNESVLFESFCGMLKRALDNSKVG</sequence>
<dbReference type="Gene3D" id="3.40.50.150">
    <property type="entry name" value="Vaccinia Virus protein VP39"/>
    <property type="match status" value="1"/>
</dbReference>
<evidence type="ECO:0000313" key="11">
    <source>
        <dbReference type="EMBL" id="KAF2837234.1"/>
    </source>
</evidence>
<dbReference type="SUPFAM" id="SSF53335">
    <property type="entry name" value="S-adenosyl-L-methionine-dependent methyltransferases"/>
    <property type="match status" value="1"/>
</dbReference>
<dbReference type="NCBIfam" id="TIGR01470">
    <property type="entry name" value="cysG_Nterm"/>
    <property type="match status" value="1"/>
</dbReference>
<dbReference type="EC" id="1.3.1.76" evidence="2"/>
<dbReference type="InterPro" id="IPR006367">
    <property type="entry name" value="Sirohaem_synthase_N"/>
</dbReference>
<dbReference type="GO" id="GO:0008168">
    <property type="term" value="F:methyltransferase activity"/>
    <property type="evidence" value="ECO:0007669"/>
    <property type="project" value="UniProtKB-KW"/>
</dbReference>
<comment type="caution">
    <text evidence="11">The sequence shown here is derived from an EMBL/GenBank/DDBJ whole genome shotgun (WGS) entry which is preliminary data.</text>
</comment>
<dbReference type="AlphaFoldDB" id="A0A9P4S6Z9"/>
<dbReference type="InterPro" id="IPR028162">
    <property type="entry name" value="Met8_C"/>
</dbReference>
<dbReference type="SUPFAM" id="SSF51735">
    <property type="entry name" value="NAD(P)-binding Rossmann-fold domains"/>
    <property type="match status" value="1"/>
</dbReference>
<evidence type="ECO:0000256" key="2">
    <source>
        <dbReference type="ARBA" id="ARBA00012400"/>
    </source>
</evidence>
<organism evidence="11 12">
    <name type="scientific">Patellaria atrata CBS 101060</name>
    <dbReference type="NCBI Taxonomy" id="1346257"/>
    <lineage>
        <taxon>Eukaryota</taxon>
        <taxon>Fungi</taxon>
        <taxon>Dikarya</taxon>
        <taxon>Ascomycota</taxon>
        <taxon>Pezizomycotina</taxon>
        <taxon>Dothideomycetes</taxon>
        <taxon>Dothideomycetes incertae sedis</taxon>
        <taxon>Patellariales</taxon>
        <taxon>Patellariaceae</taxon>
        <taxon>Patellaria</taxon>
    </lineage>
</organism>
<gene>
    <name evidence="11" type="ORF">M501DRAFT_1032970</name>
</gene>
<keyword evidence="7" id="KW-0627">Porphyrin biosynthesis</keyword>
<accession>A0A9P4S6Z9</accession>
<keyword evidence="4" id="KW-0808">Transferase</keyword>
<keyword evidence="12" id="KW-1185">Reference proteome</keyword>
<keyword evidence="3" id="KW-0489">Methyltransferase</keyword>
<name>A0A9P4S6Z9_9PEZI</name>
<dbReference type="InterPro" id="IPR028281">
    <property type="entry name" value="Sirohaem_synthase_central"/>
</dbReference>
<protein>
    <recommendedName>
        <fullName evidence="2">precorrin-2 dehydrogenase</fullName>
        <ecNumber evidence="2">1.3.1.76</ecNumber>
    </recommendedName>
</protein>
<dbReference type="GO" id="GO:0043115">
    <property type="term" value="F:precorrin-2 dehydrogenase activity"/>
    <property type="evidence" value="ECO:0007669"/>
    <property type="project" value="UniProtKB-EC"/>
</dbReference>
<comment type="catalytic activity">
    <reaction evidence="8">
        <text>precorrin-2 + NAD(+) = sirohydrochlorin + NADH + 2 H(+)</text>
        <dbReference type="Rhea" id="RHEA:15613"/>
        <dbReference type="ChEBI" id="CHEBI:15378"/>
        <dbReference type="ChEBI" id="CHEBI:57540"/>
        <dbReference type="ChEBI" id="CHEBI:57945"/>
        <dbReference type="ChEBI" id="CHEBI:58351"/>
        <dbReference type="ChEBI" id="CHEBI:58827"/>
        <dbReference type="EC" id="1.3.1.76"/>
    </reaction>
</comment>
<comment type="pathway">
    <text evidence="1">Porphyrin-containing compound metabolism; siroheme biosynthesis; sirohydrochlorin from precorrin-2: step 1/1.</text>
</comment>
<evidence type="ECO:0000256" key="5">
    <source>
        <dbReference type="ARBA" id="ARBA00023002"/>
    </source>
</evidence>
<proteinExistence type="predicted"/>
<dbReference type="PANTHER" id="PTHR13393:SF0">
    <property type="entry name" value="RNA N6-ADENOSINE-METHYLTRANSFERASE METTL16"/>
    <property type="match status" value="1"/>
</dbReference>
<dbReference type="EMBL" id="MU006100">
    <property type="protein sequence ID" value="KAF2837234.1"/>
    <property type="molecule type" value="Genomic_DNA"/>
</dbReference>
<dbReference type="Pfam" id="PF14824">
    <property type="entry name" value="Sirohm_synth_M"/>
    <property type="match status" value="1"/>
</dbReference>
<dbReference type="PANTHER" id="PTHR13393">
    <property type="entry name" value="SAM-DEPENDENT METHYLTRANSFERASE"/>
    <property type="match status" value="1"/>
</dbReference>
<keyword evidence="5" id="KW-0560">Oxidoreductase</keyword>
<dbReference type="Pfam" id="PF14823">
    <property type="entry name" value="Sirohm_synth_C"/>
    <property type="match status" value="1"/>
</dbReference>
<dbReference type="OrthoDB" id="1721126at2759"/>